<comment type="subcellular location">
    <subcellularLocation>
        <location evidence="4">Cytoplasm</location>
    </subcellularLocation>
</comment>
<dbReference type="Proteomes" id="UP000611762">
    <property type="component" value="Unassembled WGS sequence"/>
</dbReference>
<evidence type="ECO:0000313" key="6">
    <source>
        <dbReference type="EMBL" id="MBC8540439.1"/>
    </source>
</evidence>
<keyword evidence="1 4" id="KW-0444">Lipid biosynthesis</keyword>
<keyword evidence="4" id="KW-0479">Metal-binding</keyword>
<keyword evidence="7" id="KW-1185">Reference proteome</keyword>
<comment type="caution">
    <text evidence="6">The sequence shown here is derived from an EMBL/GenBank/DDBJ whole genome shotgun (WGS) entry which is preliminary data.</text>
</comment>
<evidence type="ECO:0000259" key="5">
    <source>
        <dbReference type="PROSITE" id="PS50980"/>
    </source>
</evidence>
<dbReference type="Pfam" id="PF01039">
    <property type="entry name" value="Carboxyl_trans"/>
    <property type="match status" value="1"/>
</dbReference>
<proteinExistence type="inferred from homology"/>
<dbReference type="PANTHER" id="PTHR42995">
    <property type="entry name" value="ACETYL-COENZYME A CARBOXYLASE CARBOXYL TRANSFERASE SUBUNIT BETA, CHLOROPLASTIC"/>
    <property type="match status" value="1"/>
</dbReference>
<dbReference type="GO" id="GO:0016743">
    <property type="term" value="F:carboxyl- or carbamoyltransferase activity"/>
    <property type="evidence" value="ECO:0007669"/>
    <property type="project" value="UniProtKB-UniRule"/>
</dbReference>
<dbReference type="GO" id="GO:2001295">
    <property type="term" value="P:malonyl-CoA biosynthetic process"/>
    <property type="evidence" value="ECO:0007669"/>
    <property type="project" value="UniProtKB-UniRule"/>
</dbReference>
<dbReference type="PROSITE" id="PS50980">
    <property type="entry name" value="COA_CT_NTER"/>
    <property type="match status" value="1"/>
</dbReference>
<feature type="binding site" evidence="4">
    <location>
        <position position="40"/>
    </location>
    <ligand>
        <name>Zn(2+)</name>
        <dbReference type="ChEBI" id="CHEBI:29105"/>
    </ligand>
</feature>
<keyword evidence="4" id="KW-0862">Zinc</keyword>
<evidence type="ECO:0000256" key="2">
    <source>
        <dbReference type="ARBA" id="ARBA00022679"/>
    </source>
</evidence>
<keyword evidence="4" id="KW-0963">Cytoplasm</keyword>
<keyword evidence="4" id="KW-0547">Nucleotide-binding</keyword>
<keyword evidence="4" id="KW-0863">Zinc-finger</keyword>
<feature type="binding site" evidence="4">
    <location>
        <position position="21"/>
    </location>
    <ligand>
        <name>Zn(2+)</name>
        <dbReference type="ChEBI" id="CHEBI:29105"/>
    </ligand>
</feature>
<dbReference type="GO" id="GO:0005524">
    <property type="term" value="F:ATP binding"/>
    <property type="evidence" value="ECO:0007669"/>
    <property type="project" value="UniProtKB-KW"/>
</dbReference>
<feature type="zinc finger region" description="C4-type" evidence="4">
    <location>
        <begin position="21"/>
        <end position="43"/>
    </location>
</feature>
<dbReference type="PANTHER" id="PTHR42995:SF5">
    <property type="entry name" value="ACETYL-COENZYME A CARBOXYLASE CARBOXYL TRANSFERASE SUBUNIT BETA, CHLOROPLASTIC"/>
    <property type="match status" value="1"/>
</dbReference>
<keyword evidence="4" id="KW-0275">Fatty acid biosynthesis</keyword>
<keyword evidence="3 4" id="KW-0443">Lipid metabolism</keyword>
<feature type="domain" description="CoA carboxyltransferase N-terminal" evidence="5">
    <location>
        <begin position="17"/>
        <end position="275"/>
    </location>
</feature>
<protein>
    <recommendedName>
        <fullName evidence="4">Acetyl-coenzyme A carboxylase carboxyl transferase subunit beta</fullName>
        <shortName evidence="4">ACCase subunit beta</shortName>
        <shortName evidence="4">Acetyl-CoA carboxylase carboxyltransferase subunit beta</shortName>
        <ecNumber evidence="4">2.1.3.15</ecNumber>
    </recommendedName>
</protein>
<evidence type="ECO:0000256" key="4">
    <source>
        <dbReference type="HAMAP-Rule" id="MF_01395"/>
    </source>
</evidence>
<comment type="cofactor">
    <cofactor evidence="4">
        <name>Zn(2+)</name>
        <dbReference type="ChEBI" id="CHEBI:29105"/>
    </cofactor>
    <text evidence="4">Binds 1 zinc ion per subunit.</text>
</comment>
<reference evidence="6" key="1">
    <citation type="submission" date="2020-08" db="EMBL/GenBank/DDBJ databases">
        <title>Genome public.</title>
        <authorList>
            <person name="Liu C."/>
            <person name="Sun Q."/>
        </authorList>
    </citation>
    <scope>NUCLEOTIDE SEQUENCE</scope>
    <source>
        <strain evidence="6">H8</strain>
    </source>
</reference>
<dbReference type="GO" id="GO:0003989">
    <property type="term" value="F:acetyl-CoA carboxylase activity"/>
    <property type="evidence" value="ECO:0007669"/>
    <property type="project" value="InterPro"/>
</dbReference>
<dbReference type="SUPFAM" id="SSF52096">
    <property type="entry name" value="ClpP/crotonase"/>
    <property type="match status" value="1"/>
</dbReference>
<dbReference type="InterPro" id="IPR000438">
    <property type="entry name" value="Acetyl_CoA_COase_Trfase_b_su"/>
</dbReference>
<evidence type="ECO:0000313" key="7">
    <source>
        <dbReference type="Proteomes" id="UP000611762"/>
    </source>
</evidence>
<evidence type="ECO:0000256" key="3">
    <source>
        <dbReference type="ARBA" id="ARBA00023098"/>
    </source>
</evidence>
<evidence type="ECO:0000256" key="1">
    <source>
        <dbReference type="ARBA" id="ARBA00022516"/>
    </source>
</evidence>
<dbReference type="InterPro" id="IPR029045">
    <property type="entry name" value="ClpP/crotonase-like_dom_sf"/>
</dbReference>
<dbReference type="GO" id="GO:0006633">
    <property type="term" value="P:fatty acid biosynthetic process"/>
    <property type="evidence" value="ECO:0007669"/>
    <property type="project" value="UniProtKB-KW"/>
</dbReference>
<accession>A0A926HXU8</accession>
<dbReference type="InterPro" id="IPR011762">
    <property type="entry name" value="COA_CT_N"/>
</dbReference>
<keyword evidence="2 4" id="KW-0808">Transferase</keyword>
<comment type="pathway">
    <text evidence="4">Lipid metabolism; malonyl-CoA biosynthesis; malonyl-CoA from acetyl-CoA: step 1/1.</text>
</comment>
<comment type="function">
    <text evidence="4">Component of the acetyl coenzyme A carboxylase (ACC) complex. Biotin carboxylase (BC) catalyzes the carboxylation of biotin on its carrier protein (BCCP) and then the CO(2) group is transferred by the transcarboxylase to acetyl-CoA to form malonyl-CoA.</text>
</comment>
<dbReference type="HAMAP" id="MF_01395">
    <property type="entry name" value="AcetylCoA_CT_beta"/>
    <property type="match status" value="1"/>
</dbReference>
<sequence length="275" mass="29958">MKLNQILDFCKANIVVEKKTCKKCGKEHSVTKLLKSDFICPECGYYFRMNALQRIALIADDDFQEIDGELMSKNLIDFPGYDEKLKKALETNDKNEAVTCGTCTIGGNKAAIFVMDSTFMMGSMGTVVGEKITRLFEFAKKENLPVVGFTTSGGARMQEGIFSLMQMAKVSGAVKRHSDAGLLYVTVLTDPTLGGVTASFAMGGDITIAEPNALIGFAGARVVEQTTGQALPKGFQRSEFQLDHGFVDLIEERGKLKDTLASILKLHEVRANGSI</sequence>
<name>A0A926HXU8_9FIRM</name>
<comment type="catalytic activity">
    <reaction evidence="4">
        <text>N(6)-carboxybiotinyl-L-lysyl-[protein] + acetyl-CoA = N(6)-biotinyl-L-lysyl-[protein] + malonyl-CoA</text>
        <dbReference type="Rhea" id="RHEA:54728"/>
        <dbReference type="Rhea" id="RHEA-COMP:10505"/>
        <dbReference type="Rhea" id="RHEA-COMP:10506"/>
        <dbReference type="ChEBI" id="CHEBI:57288"/>
        <dbReference type="ChEBI" id="CHEBI:57384"/>
        <dbReference type="ChEBI" id="CHEBI:83144"/>
        <dbReference type="ChEBI" id="CHEBI:83145"/>
        <dbReference type="EC" id="2.1.3.15"/>
    </reaction>
</comment>
<dbReference type="RefSeq" id="WP_249311635.1">
    <property type="nucleotide sequence ID" value="NZ_JACRSU010000002.1"/>
</dbReference>
<gene>
    <name evidence="4" type="primary">accD</name>
    <name evidence="6" type="ORF">H8698_05560</name>
</gene>
<keyword evidence="4" id="KW-0067">ATP-binding</keyword>
<organism evidence="6 7">
    <name type="scientific">Congzhengia minquanensis</name>
    <dbReference type="NCBI Taxonomy" id="2763657"/>
    <lineage>
        <taxon>Bacteria</taxon>
        <taxon>Bacillati</taxon>
        <taxon>Bacillota</taxon>
        <taxon>Clostridia</taxon>
        <taxon>Eubacteriales</taxon>
        <taxon>Oscillospiraceae</taxon>
        <taxon>Congzhengia</taxon>
    </lineage>
</organism>
<dbReference type="PRINTS" id="PR01070">
    <property type="entry name" value="ACCCTRFRASEB"/>
</dbReference>
<keyword evidence="4" id="KW-0276">Fatty acid metabolism</keyword>
<dbReference type="AlphaFoldDB" id="A0A926HXU8"/>
<dbReference type="Gene3D" id="3.90.226.10">
    <property type="entry name" value="2-enoyl-CoA Hydratase, Chain A, domain 1"/>
    <property type="match status" value="1"/>
</dbReference>
<dbReference type="GO" id="GO:0008270">
    <property type="term" value="F:zinc ion binding"/>
    <property type="evidence" value="ECO:0007669"/>
    <property type="project" value="UniProtKB-UniRule"/>
</dbReference>
<comment type="similarity">
    <text evidence="4">Belongs to the AccD/PCCB family.</text>
</comment>
<comment type="subunit">
    <text evidence="4">Acetyl-CoA carboxylase is a heterohexamer composed of biotin carboxyl carrier protein (AccB), biotin carboxylase (AccC) and two subunits each of ACCase subunit alpha (AccA) and ACCase subunit beta (AccD).</text>
</comment>
<dbReference type="InterPro" id="IPR034733">
    <property type="entry name" value="AcCoA_carboxyl_beta"/>
</dbReference>
<feature type="binding site" evidence="4">
    <location>
        <position position="24"/>
    </location>
    <ligand>
        <name>Zn(2+)</name>
        <dbReference type="ChEBI" id="CHEBI:29105"/>
    </ligand>
</feature>
<dbReference type="GO" id="GO:0009317">
    <property type="term" value="C:acetyl-CoA carboxylase complex"/>
    <property type="evidence" value="ECO:0007669"/>
    <property type="project" value="InterPro"/>
</dbReference>
<dbReference type="EC" id="2.1.3.15" evidence="4"/>
<feature type="binding site" evidence="4">
    <location>
        <position position="43"/>
    </location>
    <ligand>
        <name>Zn(2+)</name>
        <dbReference type="ChEBI" id="CHEBI:29105"/>
    </ligand>
</feature>
<dbReference type="EMBL" id="JACRSU010000002">
    <property type="protein sequence ID" value="MBC8540439.1"/>
    <property type="molecule type" value="Genomic_DNA"/>
</dbReference>